<evidence type="ECO:0000256" key="9">
    <source>
        <dbReference type="RuleBase" id="RU367148"/>
    </source>
</evidence>
<evidence type="ECO:0000256" key="5">
    <source>
        <dbReference type="ARBA" id="ARBA00022664"/>
    </source>
</evidence>
<keyword evidence="6 9" id="KW-0747">Spliceosome</keyword>
<dbReference type="AlphaFoldDB" id="A0A7D9GYQ6"/>
<evidence type="ECO:0000256" key="6">
    <source>
        <dbReference type="ARBA" id="ARBA00022728"/>
    </source>
</evidence>
<dbReference type="EMBL" id="CABFWN010000002">
    <property type="protein sequence ID" value="VUG17202.1"/>
    <property type="molecule type" value="Genomic_DNA"/>
</dbReference>
<dbReference type="GO" id="GO:0071014">
    <property type="term" value="C:post-mRNA release spliceosomal complex"/>
    <property type="evidence" value="ECO:0007669"/>
    <property type="project" value="TreeGrafter"/>
</dbReference>
<dbReference type="PANTHER" id="PTHR13264">
    <property type="entry name" value="GCIP-INTERACTING PROTEIN P29"/>
    <property type="match status" value="1"/>
</dbReference>
<comment type="subcellular location">
    <subcellularLocation>
        <location evidence="2 9">Nucleus</location>
    </subcellularLocation>
</comment>
<keyword evidence="8 9" id="KW-0539">Nucleus</keyword>
<comment type="function">
    <text evidence="1 9">Involved in pre-mRNA splicing.</text>
</comment>
<keyword evidence="7 9" id="KW-0508">mRNA splicing</keyword>
<dbReference type="GO" id="GO:0000398">
    <property type="term" value="P:mRNA splicing, via spliceosome"/>
    <property type="evidence" value="ECO:0007669"/>
    <property type="project" value="UniProtKB-UniRule"/>
</dbReference>
<comment type="subunit">
    <text evidence="9">May be part of a spliceosome complex.</text>
</comment>
<keyword evidence="5 9" id="KW-0507">mRNA processing</keyword>
<accession>A0A7D9GYQ6</accession>
<feature type="region of interest" description="Disordered" evidence="10">
    <location>
        <begin position="43"/>
        <end position="62"/>
    </location>
</feature>
<name>A0A7D9GYQ6_DEKBR</name>
<sequence>MGTNSEMHKLAHSDRQKRIRELRKLKKASKYENKKELNREYKAKQARAKEIEEKERLEEQGIKSVEKSESIQRGVDYDRLKSLDYTAEEDEAWNKKLEAKKTRDDQREFQNYDQLAERTYNKRLREIEGVSMDEYKQQKEIYAKLRNQGVDEATIITALTDKKKAQNLGRGIRKRDRERYKRREKKVAAEGTDIGFINDKNKQFNEKLGRHFDKYLGELKEDIKRGGAA</sequence>
<dbReference type="PANTHER" id="PTHR13264:SF5">
    <property type="entry name" value="PRE-MRNA-SPLICING FACTOR SYF2"/>
    <property type="match status" value="1"/>
</dbReference>
<protein>
    <recommendedName>
        <fullName evidence="4 9">Pre-mRNA-splicing factor SYF2</fullName>
    </recommendedName>
</protein>
<evidence type="ECO:0000256" key="10">
    <source>
        <dbReference type="SAM" id="MobiDB-lite"/>
    </source>
</evidence>
<dbReference type="GO" id="GO:0000974">
    <property type="term" value="C:Prp19 complex"/>
    <property type="evidence" value="ECO:0007669"/>
    <property type="project" value="TreeGrafter"/>
</dbReference>
<reference evidence="11 12" key="1">
    <citation type="submission" date="2019-07" db="EMBL/GenBank/DDBJ databases">
        <authorList>
            <person name="Friedrich A."/>
            <person name="Schacherer J."/>
        </authorList>
    </citation>
    <scope>NUCLEOTIDE SEQUENCE [LARGE SCALE GENOMIC DNA]</scope>
</reference>
<gene>
    <name evidence="11" type="primary">syf2</name>
    <name evidence="11" type="ORF">DEBR0S2_01134G</name>
</gene>
<keyword evidence="12" id="KW-1185">Reference proteome</keyword>
<evidence type="ECO:0000256" key="7">
    <source>
        <dbReference type="ARBA" id="ARBA00023187"/>
    </source>
</evidence>
<evidence type="ECO:0000256" key="8">
    <source>
        <dbReference type="ARBA" id="ARBA00023242"/>
    </source>
</evidence>
<dbReference type="GO" id="GO:0071013">
    <property type="term" value="C:catalytic step 2 spliceosome"/>
    <property type="evidence" value="ECO:0007669"/>
    <property type="project" value="TreeGrafter"/>
</dbReference>
<evidence type="ECO:0000256" key="4">
    <source>
        <dbReference type="ARBA" id="ARBA00014745"/>
    </source>
</evidence>
<comment type="similarity">
    <text evidence="3 9">Belongs to the SYF2 family.</text>
</comment>
<evidence type="ECO:0000256" key="1">
    <source>
        <dbReference type="ARBA" id="ARBA00003777"/>
    </source>
</evidence>
<dbReference type="InterPro" id="IPR013260">
    <property type="entry name" value="mRNA_splic_SYF2"/>
</dbReference>
<evidence type="ECO:0000256" key="3">
    <source>
        <dbReference type="ARBA" id="ARBA00010028"/>
    </source>
</evidence>
<dbReference type="Pfam" id="PF08231">
    <property type="entry name" value="SYF2"/>
    <property type="match status" value="1"/>
</dbReference>
<evidence type="ECO:0000313" key="12">
    <source>
        <dbReference type="Proteomes" id="UP000478008"/>
    </source>
</evidence>
<evidence type="ECO:0000256" key="2">
    <source>
        <dbReference type="ARBA" id="ARBA00004123"/>
    </source>
</evidence>
<proteinExistence type="inferred from homology"/>
<dbReference type="Proteomes" id="UP000478008">
    <property type="component" value="Unassembled WGS sequence"/>
</dbReference>
<organism evidence="11 12">
    <name type="scientific">Dekkera bruxellensis</name>
    <name type="common">Brettanomyces custersii</name>
    <dbReference type="NCBI Taxonomy" id="5007"/>
    <lineage>
        <taxon>Eukaryota</taxon>
        <taxon>Fungi</taxon>
        <taxon>Dikarya</taxon>
        <taxon>Ascomycota</taxon>
        <taxon>Saccharomycotina</taxon>
        <taxon>Pichiomycetes</taxon>
        <taxon>Pichiales</taxon>
        <taxon>Pichiaceae</taxon>
        <taxon>Brettanomyces</taxon>
    </lineage>
</organism>
<evidence type="ECO:0000313" key="11">
    <source>
        <dbReference type="EMBL" id="VUG17202.1"/>
    </source>
</evidence>